<feature type="transmembrane region" description="Helical" evidence="12">
    <location>
        <begin position="58"/>
        <end position="81"/>
    </location>
</feature>
<evidence type="ECO:0000256" key="12">
    <source>
        <dbReference type="SAM" id="Phobius"/>
    </source>
</evidence>
<keyword evidence="5" id="KW-0677">Repeat</keyword>
<feature type="transmembrane region" description="Helical" evidence="12">
    <location>
        <begin position="12"/>
        <end position="38"/>
    </location>
</feature>
<dbReference type="GO" id="GO:0005743">
    <property type="term" value="C:mitochondrial inner membrane"/>
    <property type="evidence" value="ECO:0007669"/>
    <property type="project" value="TreeGrafter"/>
</dbReference>
<evidence type="ECO:0000256" key="11">
    <source>
        <dbReference type="ARBA" id="ARBA00023180"/>
    </source>
</evidence>
<keyword evidence="3" id="KW-0813">Transport</keyword>
<comment type="similarity">
    <text evidence="2">Belongs to the ABC transporter superfamily. ABCB family. Multidrug resistance exporter (TC 3.A.1.201) subfamily.</text>
</comment>
<feature type="transmembrane region" description="Helical" evidence="12">
    <location>
        <begin position="751"/>
        <end position="771"/>
    </location>
</feature>
<evidence type="ECO:0000256" key="7">
    <source>
        <dbReference type="ARBA" id="ARBA00022840"/>
    </source>
</evidence>
<dbReference type="InterPro" id="IPR003439">
    <property type="entry name" value="ABC_transporter-like_ATP-bd"/>
</dbReference>
<evidence type="ECO:0000256" key="5">
    <source>
        <dbReference type="ARBA" id="ARBA00022737"/>
    </source>
</evidence>
<reference evidence="15" key="1">
    <citation type="submission" date="2022-07" db="EMBL/GenBank/DDBJ databases">
        <title>Phylogenomic reconstructions and comparative analyses of Kickxellomycotina fungi.</title>
        <authorList>
            <person name="Reynolds N.K."/>
            <person name="Stajich J.E."/>
            <person name="Barry K."/>
            <person name="Grigoriev I.V."/>
            <person name="Crous P."/>
            <person name="Smith M.E."/>
        </authorList>
    </citation>
    <scope>NUCLEOTIDE SEQUENCE</scope>
    <source>
        <strain evidence="15">RSA 567</strain>
    </source>
</reference>
<dbReference type="InterPro" id="IPR011527">
    <property type="entry name" value="ABC1_TM_dom"/>
</dbReference>
<evidence type="ECO:0000256" key="4">
    <source>
        <dbReference type="ARBA" id="ARBA00022692"/>
    </source>
</evidence>
<feature type="domain" description="ABC transmembrane type-1" evidence="14">
    <location>
        <begin position="3"/>
        <end position="301"/>
    </location>
</feature>
<evidence type="ECO:0000256" key="3">
    <source>
        <dbReference type="ARBA" id="ARBA00022448"/>
    </source>
</evidence>
<evidence type="ECO:0000256" key="2">
    <source>
        <dbReference type="ARBA" id="ARBA00007577"/>
    </source>
</evidence>
<dbReference type="PANTHER" id="PTHR43394">
    <property type="entry name" value="ATP-DEPENDENT PERMEASE MDL1, MITOCHONDRIAL"/>
    <property type="match status" value="1"/>
</dbReference>
<dbReference type="GO" id="GO:0090374">
    <property type="term" value="P:oligopeptide export from mitochondrion"/>
    <property type="evidence" value="ECO:0007669"/>
    <property type="project" value="TreeGrafter"/>
</dbReference>
<feature type="transmembrane region" description="Helical" evidence="12">
    <location>
        <begin position="831"/>
        <end position="852"/>
    </location>
</feature>
<evidence type="ECO:0000256" key="1">
    <source>
        <dbReference type="ARBA" id="ARBA00004141"/>
    </source>
</evidence>
<dbReference type="Pfam" id="PF00664">
    <property type="entry name" value="ABC_membrane"/>
    <property type="match status" value="2"/>
</dbReference>
<dbReference type="SUPFAM" id="SSF90123">
    <property type="entry name" value="ABC transporter transmembrane region"/>
    <property type="match status" value="2"/>
</dbReference>
<evidence type="ECO:0000256" key="6">
    <source>
        <dbReference type="ARBA" id="ARBA00022741"/>
    </source>
</evidence>
<feature type="transmembrane region" description="Helical" evidence="12">
    <location>
        <begin position="272"/>
        <end position="290"/>
    </location>
</feature>
<keyword evidence="16" id="KW-1185">Reference proteome</keyword>
<dbReference type="SMART" id="SM00382">
    <property type="entry name" value="AAA"/>
    <property type="match status" value="2"/>
</dbReference>
<dbReference type="CDD" id="cd03249">
    <property type="entry name" value="ABC_MTABC3_MDL1_MDL2"/>
    <property type="match status" value="2"/>
</dbReference>
<dbReference type="FunFam" id="3.40.50.300:FF:000205">
    <property type="entry name" value="ABC transporter B family member 4"/>
    <property type="match status" value="1"/>
</dbReference>
<dbReference type="CDD" id="cd18578">
    <property type="entry name" value="ABC_6TM_Pgp_ABCB1_D2_like"/>
    <property type="match status" value="1"/>
</dbReference>
<comment type="caution">
    <text evidence="15">The sequence shown here is derived from an EMBL/GenBank/DDBJ whole genome shotgun (WGS) entry which is preliminary data.</text>
</comment>
<organism evidence="15 16">
    <name type="scientific">Dimargaris verticillata</name>
    <dbReference type="NCBI Taxonomy" id="2761393"/>
    <lineage>
        <taxon>Eukaryota</taxon>
        <taxon>Fungi</taxon>
        <taxon>Fungi incertae sedis</taxon>
        <taxon>Zoopagomycota</taxon>
        <taxon>Kickxellomycotina</taxon>
        <taxon>Dimargaritomycetes</taxon>
        <taxon>Dimargaritales</taxon>
        <taxon>Dimargaritaceae</taxon>
        <taxon>Dimargaris</taxon>
    </lineage>
</organism>
<keyword evidence="4 12" id="KW-0812">Transmembrane</keyword>
<keyword evidence="10 12" id="KW-0472">Membrane</keyword>
<dbReference type="FunFam" id="3.40.50.300:FF:000479">
    <property type="entry name" value="Multidrug resistance protein 1A"/>
    <property type="match status" value="1"/>
</dbReference>
<feature type="non-terminal residue" evidence="15">
    <location>
        <position position="1"/>
    </location>
</feature>
<feature type="domain" description="ABC transmembrane type-1" evidence="14">
    <location>
        <begin position="713"/>
        <end position="999"/>
    </location>
</feature>
<feature type="transmembrane region" description="Helical" evidence="12">
    <location>
        <begin position="972"/>
        <end position="991"/>
    </location>
</feature>
<dbReference type="InterPro" id="IPR003593">
    <property type="entry name" value="AAA+_ATPase"/>
</dbReference>
<dbReference type="Gene3D" id="1.20.1560.10">
    <property type="entry name" value="ABC transporter type 1, transmembrane domain"/>
    <property type="match status" value="1"/>
</dbReference>
<keyword evidence="9 12" id="KW-1133">Transmembrane helix</keyword>
<protein>
    <submittedName>
        <fullName evidence="15">Uncharacterized protein</fullName>
    </submittedName>
</protein>
<evidence type="ECO:0000259" key="14">
    <source>
        <dbReference type="PROSITE" id="PS50929"/>
    </source>
</evidence>
<evidence type="ECO:0000256" key="10">
    <source>
        <dbReference type="ARBA" id="ARBA00023136"/>
    </source>
</evidence>
<dbReference type="Proteomes" id="UP001151582">
    <property type="component" value="Unassembled WGS sequence"/>
</dbReference>
<evidence type="ECO:0000313" key="15">
    <source>
        <dbReference type="EMBL" id="KAJ1974202.1"/>
    </source>
</evidence>
<keyword evidence="6" id="KW-0547">Nucleotide-binding</keyword>
<dbReference type="EMBL" id="JANBQB010000688">
    <property type="protein sequence ID" value="KAJ1974202.1"/>
    <property type="molecule type" value="Genomic_DNA"/>
</dbReference>
<gene>
    <name evidence="15" type="ORF">H4R34_004805</name>
</gene>
<dbReference type="GO" id="GO:0015421">
    <property type="term" value="F:ABC-type oligopeptide transporter activity"/>
    <property type="evidence" value="ECO:0007669"/>
    <property type="project" value="TreeGrafter"/>
</dbReference>
<dbReference type="GO" id="GO:0016887">
    <property type="term" value="F:ATP hydrolysis activity"/>
    <property type="evidence" value="ECO:0007669"/>
    <property type="project" value="InterPro"/>
</dbReference>
<dbReference type="InterPro" id="IPR017871">
    <property type="entry name" value="ABC_transporter-like_CS"/>
</dbReference>
<comment type="subcellular location">
    <subcellularLocation>
        <location evidence="1">Membrane</location>
        <topology evidence="1">Multi-pass membrane protein</topology>
    </subcellularLocation>
</comment>
<feature type="transmembrane region" description="Helical" evidence="12">
    <location>
        <begin position="237"/>
        <end position="260"/>
    </location>
</feature>
<keyword evidence="7" id="KW-0067">ATP-binding</keyword>
<dbReference type="Pfam" id="PF00005">
    <property type="entry name" value="ABC_tran"/>
    <property type="match status" value="2"/>
</dbReference>
<dbReference type="SUPFAM" id="SSF52540">
    <property type="entry name" value="P-loop containing nucleoside triphosphate hydrolases"/>
    <property type="match status" value="2"/>
</dbReference>
<dbReference type="PROSITE" id="PS50929">
    <property type="entry name" value="ABC_TM1F"/>
    <property type="match status" value="2"/>
</dbReference>
<dbReference type="AlphaFoldDB" id="A0A9W8AZG1"/>
<name>A0A9W8AZG1_9FUNG</name>
<feature type="domain" description="ABC transporter" evidence="13">
    <location>
        <begin position="336"/>
        <end position="578"/>
    </location>
</feature>
<feature type="transmembrane region" description="Helical" evidence="12">
    <location>
        <begin position="134"/>
        <end position="153"/>
    </location>
</feature>
<dbReference type="PANTHER" id="PTHR43394:SF27">
    <property type="entry name" value="ATP-DEPENDENT TRANSLOCASE ABCB1-LIKE"/>
    <property type="match status" value="1"/>
</dbReference>
<proteinExistence type="inferred from homology"/>
<evidence type="ECO:0000256" key="9">
    <source>
        <dbReference type="ARBA" id="ARBA00022989"/>
    </source>
</evidence>
<dbReference type="Gene3D" id="3.40.50.300">
    <property type="entry name" value="P-loop containing nucleotide triphosphate hydrolases"/>
    <property type="match status" value="2"/>
</dbReference>
<feature type="domain" description="ABC transporter" evidence="13">
    <location>
        <begin position="1034"/>
        <end position="1270"/>
    </location>
</feature>
<dbReference type="InterPro" id="IPR039421">
    <property type="entry name" value="Type_1_exporter"/>
</dbReference>
<evidence type="ECO:0000313" key="16">
    <source>
        <dbReference type="Proteomes" id="UP001151582"/>
    </source>
</evidence>
<feature type="transmembrane region" description="Helical" evidence="12">
    <location>
        <begin position="709"/>
        <end position="739"/>
    </location>
</feature>
<keyword evidence="8" id="KW-1278">Translocase</keyword>
<dbReference type="InterPro" id="IPR036640">
    <property type="entry name" value="ABC1_TM_sf"/>
</dbReference>
<evidence type="ECO:0000256" key="8">
    <source>
        <dbReference type="ARBA" id="ARBA00022967"/>
    </source>
</evidence>
<dbReference type="PROSITE" id="PS50893">
    <property type="entry name" value="ABC_TRANSPORTER_2"/>
    <property type="match status" value="2"/>
</dbReference>
<dbReference type="PROSITE" id="PS00211">
    <property type="entry name" value="ABC_TRANSPORTER_1"/>
    <property type="match status" value="2"/>
</dbReference>
<feature type="transmembrane region" description="Helical" evidence="12">
    <location>
        <begin position="159"/>
        <end position="181"/>
    </location>
</feature>
<feature type="transmembrane region" description="Helical" evidence="12">
    <location>
        <begin position="935"/>
        <end position="960"/>
    </location>
</feature>
<evidence type="ECO:0000259" key="13">
    <source>
        <dbReference type="PROSITE" id="PS50893"/>
    </source>
</evidence>
<dbReference type="InterPro" id="IPR027417">
    <property type="entry name" value="P-loop_NTPase"/>
</dbReference>
<accession>A0A9W8AZG1</accession>
<dbReference type="OrthoDB" id="6500128at2759"/>
<keyword evidence="11" id="KW-0325">Glycoprotein</keyword>
<dbReference type="CDD" id="cd18577">
    <property type="entry name" value="ABC_6TM_Pgp_ABCB1_D1_like"/>
    <property type="match status" value="1"/>
</dbReference>
<dbReference type="GO" id="GO:0005524">
    <property type="term" value="F:ATP binding"/>
    <property type="evidence" value="ECO:0007669"/>
    <property type="project" value="UniProtKB-KW"/>
</dbReference>
<sequence>DWLLMALGTFGAIASGVALPLMVIVLANIMIKFVMYQFKYDDDPAKAAEDLNDGVNTMMVHCGILAVCTFVAGCAQTYGWSMAAERQTRRMRERYYEAILRQEIAWFDTVATGDLTTRISGDINVIQDGMSSKLANLIKSISVFVTAFVVAFIKGWELGLVVVAAFPVILGAGIAGSMAMAAKSKGGLSSYAAAGAIAEEVIAGIRTVVAFGGQEREIQRYGKEVGTALRVGIRRSYLGGLGSGSVMCATFLTFAMGFWYGIKLVADRELDAADMMTIFFSLVTAAIIFGRSATNFFAIGAAQGAASKVFALIARHSHVDPLAETGQKLDYAQGRIEFRNVHFHYPTRPDVPILRGVSLSVEPGETVALVGASGSGKSTIVSLLERFYDPSHGQVLLDGVDIRDINVQSLRQHIGIVSQEPVLFGESIKQNVKWGASGNVGRKDVTDAMVEQACRDANAYDFIQKLHGKFDALVGEKGALLSGGQKQRIAIARAIIKDPRILLLDEATSALDTQSERLVQDALDQASKHRTTIVIAHRLSTIRDADKIVVMNRGEIVEVGTHNSLLAQKGMYAQLVSAQELKQREVGLAAGANFSMLGTLEDGTVSDITTVLNGTGSGSSATNWLASHQAMASDPGPTSVRALGDGLTRVHSSQRRLSKRHSQRSDSLGIFYELTDQGQSAVQEEQGNFAKASLPLKRLLRLCKPELKFIIPGFVFAFLDALIMPAFAAVFVLTIMVFQNFDDPGKMRSDANFYCLLYVNFGVLSWIFVFARTSLFDISGEHLTHRMRMLSFRSIVYQDAAFFDDRANGTGVLCTKLSTESERVKPLAGQIIAAAFQSIVLLALGLAMAFYAAWQLTLVVLAVMPLIIASEVINAQSMAGFEHKIRKAYNQASQTASESVACIQTVAALGREKMFIDMFQASNEAPHQLARRGSVINALATGFAQSQLYIAMIICFYYGSRLLIWQTHKFDRIFIVVFALLFVALGVSQTLEQVGDVTKAKIAAISLFRIVDRQPSIDLAHSTGHHASAVQGQVDAHQVSFSYPTRPDIPILHQVSVTAKPGQAVALVGHSGSGKSTLMALAQRLYDVASGSVSVDETDVRQWELPNLRSHMAIVGQEPVLFGMSIRDNIAYGKPDATMDEIEAAARSANIHDFIAALPEGYDTSVGERGGQLSGGQKQRIAIARALIRNPRLLLLDEATSALDSQSETLVQQTLDEAAKGRTTLTIAHRLSTIQNADLIIVFENGRVVESGTHFDLVDRRGLYYTLVQEQSLEVTV</sequence>